<keyword evidence="5" id="KW-1133">Transmembrane helix</keyword>
<proteinExistence type="inferred from homology"/>
<dbReference type="Proteomes" id="UP001204445">
    <property type="component" value="Unassembled WGS sequence"/>
</dbReference>
<dbReference type="PANTHER" id="PTHR34584">
    <property type="entry name" value="NA(+)/H(+) ANTIPORTER SUBUNIT E1"/>
    <property type="match status" value="1"/>
</dbReference>
<evidence type="ECO:0000256" key="2">
    <source>
        <dbReference type="ARBA" id="ARBA00006228"/>
    </source>
</evidence>
<keyword evidence="4" id="KW-0812">Transmembrane</keyword>
<name>A0AAE3HKR5_9GAMM</name>
<evidence type="ECO:0000256" key="5">
    <source>
        <dbReference type="ARBA" id="ARBA00022989"/>
    </source>
</evidence>
<dbReference type="Pfam" id="PF01899">
    <property type="entry name" value="MNHE"/>
    <property type="match status" value="1"/>
</dbReference>
<evidence type="ECO:0000256" key="4">
    <source>
        <dbReference type="ARBA" id="ARBA00022692"/>
    </source>
</evidence>
<keyword evidence="8" id="KW-1185">Reference proteome</keyword>
<evidence type="ECO:0000256" key="6">
    <source>
        <dbReference type="ARBA" id="ARBA00023136"/>
    </source>
</evidence>
<reference evidence="7" key="1">
    <citation type="submission" date="2022-08" db="EMBL/GenBank/DDBJ databases">
        <title>Genomic Encyclopedia of Type Strains, Phase III (KMG-III): the genomes of soil and plant-associated and newly described type strains.</title>
        <authorList>
            <person name="Whitman W."/>
        </authorList>
    </citation>
    <scope>NUCLEOTIDE SEQUENCE</scope>
    <source>
        <strain evidence="7">HMT 1</strain>
    </source>
</reference>
<gene>
    <name evidence="7" type="ORF">J2T55_000932</name>
</gene>
<accession>A0AAE3HKR5</accession>
<protein>
    <submittedName>
        <fullName evidence="7">Multicomponent Na+:H+ antiporter subunit E</fullName>
    </submittedName>
</protein>
<dbReference type="PIRSF" id="PIRSF019239">
    <property type="entry name" value="MrpE"/>
    <property type="match status" value="1"/>
</dbReference>
<dbReference type="GO" id="GO:0005886">
    <property type="term" value="C:plasma membrane"/>
    <property type="evidence" value="ECO:0007669"/>
    <property type="project" value="UniProtKB-SubCell"/>
</dbReference>
<comment type="caution">
    <text evidence="7">The sequence shown here is derived from an EMBL/GenBank/DDBJ whole genome shotgun (WGS) entry which is preliminary data.</text>
</comment>
<dbReference type="RefSeq" id="WP_259054528.1">
    <property type="nucleotide sequence ID" value="NZ_JANUCT010000005.1"/>
</dbReference>
<organism evidence="7 8">
    <name type="scientific">Methylohalomonas lacus</name>
    <dbReference type="NCBI Taxonomy" id="398773"/>
    <lineage>
        <taxon>Bacteria</taxon>
        <taxon>Pseudomonadati</taxon>
        <taxon>Pseudomonadota</taxon>
        <taxon>Gammaproteobacteria</taxon>
        <taxon>Methylohalomonadales</taxon>
        <taxon>Methylohalomonadaceae</taxon>
        <taxon>Methylohalomonas</taxon>
    </lineage>
</organism>
<comment type="subcellular location">
    <subcellularLocation>
        <location evidence="1">Cell membrane</location>
        <topology evidence="1">Multi-pass membrane protein</topology>
    </subcellularLocation>
</comment>
<sequence>MRLFIWNIMLALAWVSLTGNFSGSGMLTGFAFGYLMLAFVTRMSGETRSYTRKIPQVVGFTLFYIWEIIRSNVRVAYEVLTPTHYMKPGVIGLPLDSDSDAVISLLANLITMTPGTLSLDVSNDRRMLFIHAMYIDDEEALRRDLKDLERRVIELLS</sequence>
<evidence type="ECO:0000313" key="8">
    <source>
        <dbReference type="Proteomes" id="UP001204445"/>
    </source>
</evidence>
<keyword evidence="6" id="KW-0472">Membrane</keyword>
<keyword evidence="3" id="KW-1003">Cell membrane</keyword>
<dbReference type="EMBL" id="JANUCT010000005">
    <property type="protein sequence ID" value="MCS3902924.1"/>
    <property type="molecule type" value="Genomic_DNA"/>
</dbReference>
<dbReference type="InterPro" id="IPR002758">
    <property type="entry name" value="Cation_antiport_E"/>
</dbReference>
<dbReference type="GO" id="GO:0008324">
    <property type="term" value="F:monoatomic cation transmembrane transporter activity"/>
    <property type="evidence" value="ECO:0007669"/>
    <property type="project" value="InterPro"/>
</dbReference>
<evidence type="ECO:0000313" key="7">
    <source>
        <dbReference type="EMBL" id="MCS3902924.1"/>
    </source>
</evidence>
<comment type="similarity">
    <text evidence="2">Belongs to the CPA3 antiporters (TC 2.A.63) subunit E family.</text>
</comment>
<evidence type="ECO:0000256" key="3">
    <source>
        <dbReference type="ARBA" id="ARBA00022475"/>
    </source>
</evidence>
<dbReference type="AlphaFoldDB" id="A0AAE3HKR5"/>
<dbReference type="PANTHER" id="PTHR34584:SF1">
    <property type="entry name" value="NA(+)_H(+) ANTIPORTER SUBUNIT E1"/>
    <property type="match status" value="1"/>
</dbReference>
<evidence type="ECO:0000256" key="1">
    <source>
        <dbReference type="ARBA" id="ARBA00004651"/>
    </source>
</evidence>